<sequence length="291" mass="33983">MFFSSQDDVPLVKAVTKFIIRRQCRRQIDSEALGYLFNRLPRLHSVVYEPWLRPLMIEQVLILDSSDLDTIKYHLPRSLKRISIFKSTDECVLRTHRFFRSVMPGNWRSDSPTLAYIFAKRSLEFEKLSVAFFIEANDFFQSCQREWIWERLSLLCLTTRTLTQTNRPDVIASTLKNAAAAALSMPCLHTMALWNSFQGEACKFIYCAESGSTSLSWKGTFNLHMEQSMIHDWQKVAQKYTRYNLQIVQEPEILVQVESHSHAVELLELPVEVVDPISLLQMRKEEQFGRH</sequence>
<evidence type="ECO:0000313" key="2">
    <source>
        <dbReference type="EMBL" id="KAK2728943.1"/>
    </source>
</evidence>
<dbReference type="EMBL" id="VYYT01000865">
    <property type="protein sequence ID" value="KAK2728943.1"/>
    <property type="molecule type" value="Genomic_DNA"/>
</dbReference>
<dbReference type="Pfam" id="PF20183">
    <property type="entry name" value="DUF6546"/>
    <property type="match status" value="1"/>
</dbReference>
<reference evidence="2" key="1">
    <citation type="submission" date="2023-02" db="EMBL/GenBank/DDBJ databases">
        <title>Colletotrichum kahawae CIFC_Que2 genome sequencing and assembly.</title>
        <authorList>
            <person name="Baroncelli R."/>
        </authorList>
    </citation>
    <scope>NUCLEOTIDE SEQUENCE</scope>
    <source>
        <strain evidence="2">CIFC_Que2</strain>
    </source>
</reference>
<feature type="domain" description="DUF6546" evidence="1">
    <location>
        <begin position="75"/>
        <end position="275"/>
    </location>
</feature>
<dbReference type="InterPro" id="IPR046676">
    <property type="entry name" value="DUF6546"/>
</dbReference>
<dbReference type="Proteomes" id="UP001281614">
    <property type="component" value="Unassembled WGS sequence"/>
</dbReference>
<organism evidence="2 3">
    <name type="scientific">Colletotrichum kahawae</name>
    <name type="common">Coffee berry disease fungus</name>
    <dbReference type="NCBI Taxonomy" id="34407"/>
    <lineage>
        <taxon>Eukaryota</taxon>
        <taxon>Fungi</taxon>
        <taxon>Dikarya</taxon>
        <taxon>Ascomycota</taxon>
        <taxon>Pezizomycotina</taxon>
        <taxon>Sordariomycetes</taxon>
        <taxon>Hypocreomycetidae</taxon>
        <taxon>Glomerellales</taxon>
        <taxon>Glomerellaceae</taxon>
        <taxon>Colletotrichum</taxon>
        <taxon>Colletotrichum gloeosporioides species complex</taxon>
    </lineage>
</organism>
<evidence type="ECO:0000313" key="3">
    <source>
        <dbReference type="Proteomes" id="UP001281614"/>
    </source>
</evidence>
<dbReference type="AlphaFoldDB" id="A0AAE0CYL3"/>
<name>A0AAE0CYL3_COLKA</name>
<gene>
    <name evidence="2" type="ORF">CKAH01_10639</name>
</gene>
<evidence type="ECO:0000259" key="1">
    <source>
        <dbReference type="Pfam" id="PF20183"/>
    </source>
</evidence>
<protein>
    <recommendedName>
        <fullName evidence="1">DUF6546 domain-containing protein</fullName>
    </recommendedName>
</protein>
<keyword evidence="3" id="KW-1185">Reference proteome</keyword>
<proteinExistence type="predicted"/>
<accession>A0AAE0CYL3</accession>
<comment type="caution">
    <text evidence="2">The sequence shown here is derived from an EMBL/GenBank/DDBJ whole genome shotgun (WGS) entry which is preliminary data.</text>
</comment>